<dbReference type="NCBIfam" id="TIGR00696">
    <property type="entry name" value="wecG_tagA_cpsF"/>
    <property type="match status" value="1"/>
</dbReference>
<dbReference type="InterPro" id="IPR004629">
    <property type="entry name" value="WecG_TagA_CpsF"/>
</dbReference>
<dbReference type="PANTHER" id="PTHR34136:SF1">
    <property type="entry name" value="UDP-N-ACETYL-D-MANNOSAMINURONIC ACID TRANSFERASE"/>
    <property type="match status" value="1"/>
</dbReference>
<evidence type="ECO:0000313" key="3">
    <source>
        <dbReference type="EMBL" id="ABW25369.1"/>
    </source>
</evidence>
<dbReference type="Pfam" id="PF03808">
    <property type="entry name" value="Glyco_tran_WecG"/>
    <property type="match status" value="1"/>
</dbReference>
<dbReference type="EMBL" id="CP000828">
    <property type="protein sequence ID" value="ABW25369.1"/>
    <property type="molecule type" value="Genomic_DNA"/>
</dbReference>
<dbReference type="eggNOG" id="COG1922">
    <property type="taxonomic scope" value="Bacteria"/>
</dbReference>
<keyword evidence="2 3" id="KW-0808">Transferase</keyword>
<dbReference type="CAZy" id="GT26">
    <property type="family name" value="Glycosyltransferase Family 26"/>
</dbReference>
<dbReference type="CDD" id="cd06533">
    <property type="entry name" value="Glyco_transf_WecG_TagA"/>
    <property type="match status" value="1"/>
</dbReference>
<evidence type="ECO:0000313" key="4">
    <source>
        <dbReference type="Proteomes" id="UP000000268"/>
    </source>
</evidence>
<accession>B0C8X9</accession>
<reference evidence="3 4" key="1">
    <citation type="journal article" date="2008" name="Proc. Natl. Acad. Sci. U.S.A.">
        <title>Niche adaptation and genome expansion in the chlorophyll d-producing cyanobacterium Acaryochloris marina.</title>
        <authorList>
            <person name="Swingley W.D."/>
            <person name="Chen M."/>
            <person name="Cheung P.C."/>
            <person name="Conrad A.L."/>
            <person name="Dejesa L.C."/>
            <person name="Hao J."/>
            <person name="Honchak B.M."/>
            <person name="Karbach L.E."/>
            <person name="Kurdoglu A."/>
            <person name="Lahiri S."/>
            <person name="Mastrian S.D."/>
            <person name="Miyashita H."/>
            <person name="Page L."/>
            <person name="Ramakrishna P."/>
            <person name="Satoh S."/>
            <person name="Sattley W.M."/>
            <person name="Shimada Y."/>
            <person name="Taylor H.L."/>
            <person name="Tomo T."/>
            <person name="Tsuchiya T."/>
            <person name="Wang Z.T."/>
            <person name="Raymond J."/>
            <person name="Mimuro M."/>
            <person name="Blankenship R.E."/>
            <person name="Touchman J.W."/>
        </authorList>
    </citation>
    <scope>NUCLEOTIDE SEQUENCE [LARGE SCALE GENOMIC DNA]</scope>
    <source>
        <strain evidence="4">MBIC 11017</strain>
    </source>
</reference>
<protein>
    <submittedName>
        <fullName evidence="3">Glycosyl transferase WecB/TagA/CpsF family protein, putative</fullName>
    </submittedName>
</protein>
<gene>
    <name evidence="3" type="ordered locus">AM1_0283</name>
</gene>
<evidence type="ECO:0000256" key="1">
    <source>
        <dbReference type="ARBA" id="ARBA00022676"/>
    </source>
</evidence>
<keyword evidence="1" id="KW-0328">Glycosyltransferase</keyword>
<keyword evidence="4" id="KW-1185">Reference proteome</keyword>
<dbReference type="HOGENOM" id="CLU_063203_2_0_3"/>
<name>B0C8X9_ACAM1</name>
<organism evidence="3 4">
    <name type="scientific">Acaryochloris marina (strain MBIC 11017)</name>
    <dbReference type="NCBI Taxonomy" id="329726"/>
    <lineage>
        <taxon>Bacteria</taxon>
        <taxon>Bacillati</taxon>
        <taxon>Cyanobacteriota</taxon>
        <taxon>Cyanophyceae</taxon>
        <taxon>Acaryochloridales</taxon>
        <taxon>Acaryochloridaceae</taxon>
        <taxon>Acaryochloris</taxon>
    </lineage>
</organism>
<dbReference type="Proteomes" id="UP000000268">
    <property type="component" value="Chromosome"/>
</dbReference>
<dbReference type="PANTHER" id="PTHR34136">
    <property type="match status" value="1"/>
</dbReference>
<sequence length="280" mass="31682">MSLPQPKVLLKPTSAAQMNKSLPEQQVLNSSITALRLNKSMRTIMQWAHGGESKSVCVANVHMLMEAYWHDKFSQVLQNADMVTPDGMPLVWMMKLLGRKGQDRVAGMDILQSLCQKASEEKVRVFFLGSQKSILDRMRARLEKEYPNLEIAAMKPLPFRPLTAAEDQELIEEIHESGAGIVFLSLGCPKQEKWMAEHQGRVQAVMIGLGGAFPVYAGLKKWAPRWVRQAGLEWLYRLVQEPKRLIGRYTQTIPPFIFLASVQLVAHHLAPKRLLNAFNL</sequence>
<proteinExistence type="predicted"/>
<dbReference type="AlphaFoldDB" id="B0C8X9"/>
<dbReference type="KEGG" id="amr:AM1_0283"/>
<dbReference type="GO" id="GO:0016758">
    <property type="term" value="F:hexosyltransferase activity"/>
    <property type="evidence" value="ECO:0007669"/>
    <property type="project" value="TreeGrafter"/>
</dbReference>
<dbReference type="STRING" id="329726.AM1_0283"/>
<evidence type="ECO:0000256" key="2">
    <source>
        <dbReference type="ARBA" id="ARBA00022679"/>
    </source>
</evidence>